<reference evidence="2 3" key="1">
    <citation type="journal article" date="2019" name="Nat. Ecol. Evol.">
        <title>Megaphylogeny resolves global patterns of mushroom evolution.</title>
        <authorList>
            <person name="Varga T."/>
            <person name="Krizsan K."/>
            <person name="Foldi C."/>
            <person name="Dima B."/>
            <person name="Sanchez-Garcia M."/>
            <person name="Sanchez-Ramirez S."/>
            <person name="Szollosi G.J."/>
            <person name="Szarkandi J.G."/>
            <person name="Papp V."/>
            <person name="Albert L."/>
            <person name="Andreopoulos W."/>
            <person name="Angelini C."/>
            <person name="Antonin V."/>
            <person name="Barry K.W."/>
            <person name="Bougher N.L."/>
            <person name="Buchanan P."/>
            <person name="Buyck B."/>
            <person name="Bense V."/>
            <person name="Catcheside P."/>
            <person name="Chovatia M."/>
            <person name="Cooper J."/>
            <person name="Damon W."/>
            <person name="Desjardin D."/>
            <person name="Finy P."/>
            <person name="Geml J."/>
            <person name="Haridas S."/>
            <person name="Hughes K."/>
            <person name="Justo A."/>
            <person name="Karasinski D."/>
            <person name="Kautmanova I."/>
            <person name="Kiss B."/>
            <person name="Kocsube S."/>
            <person name="Kotiranta H."/>
            <person name="LaButti K.M."/>
            <person name="Lechner B.E."/>
            <person name="Liimatainen K."/>
            <person name="Lipzen A."/>
            <person name="Lukacs Z."/>
            <person name="Mihaltcheva S."/>
            <person name="Morgado L.N."/>
            <person name="Niskanen T."/>
            <person name="Noordeloos M.E."/>
            <person name="Ohm R.A."/>
            <person name="Ortiz-Santana B."/>
            <person name="Ovrebo C."/>
            <person name="Racz N."/>
            <person name="Riley R."/>
            <person name="Savchenko A."/>
            <person name="Shiryaev A."/>
            <person name="Soop K."/>
            <person name="Spirin V."/>
            <person name="Szebenyi C."/>
            <person name="Tomsovsky M."/>
            <person name="Tulloss R.E."/>
            <person name="Uehling J."/>
            <person name="Grigoriev I.V."/>
            <person name="Vagvolgyi C."/>
            <person name="Papp T."/>
            <person name="Martin F.M."/>
            <person name="Miettinen O."/>
            <person name="Hibbett D.S."/>
            <person name="Nagy L.G."/>
        </authorList>
    </citation>
    <scope>NUCLEOTIDE SEQUENCE [LARGE SCALE GENOMIC DNA]</scope>
    <source>
        <strain evidence="2 3">CBS 962.96</strain>
    </source>
</reference>
<feature type="region of interest" description="Disordered" evidence="1">
    <location>
        <begin position="88"/>
        <end position="130"/>
    </location>
</feature>
<feature type="compositionally biased region" description="Basic and acidic residues" evidence="1">
    <location>
        <begin position="88"/>
        <end position="107"/>
    </location>
</feature>
<evidence type="ECO:0000313" key="3">
    <source>
        <dbReference type="Proteomes" id="UP000297245"/>
    </source>
</evidence>
<feature type="compositionally biased region" description="Acidic residues" evidence="1">
    <location>
        <begin position="108"/>
        <end position="130"/>
    </location>
</feature>
<accession>A0A4S8KJV8</accession>
<evidence type="ECO:0000256" key="1">
    <source>
        <dbReference type="SAM" id="MobiDB-lite"/>
    </source>
</evidence>
<organism evidence="2 3">
    <name type="scientific">Dendrothele bispora (strain CBS 962.96)</name>
    <dbReference type="NCBI Taxonomy" id="1314807"/>
    <lineage>
        <taxon>Eukaryota</taxon>
        <taxon>Fungi</taxon>
        <taxon>Dikarya</taxon>
        <taxon>Basidiomycota</taxon>
        <taxon>Agaricomycotina</taxon>
        <taxon>Agaricomycetes</taxon>
        <taxon>Agaricomycetidae</taxon>
        <taxon>Agaricales</taxon>
        <taxon>Agaricales incertae sedis</taxon>
        <taxon>Dendrothele</taxon>
    </lineage>
</organism>
<name>A0A4S8KJV8_DENBC</name>
<protein>
    <submittedName>
        <fullName evidence="2">Uncharacterized protein</fullName>
    </submittedName>
</protein>
<feature type="compositionally biased region" description="Polar residues" evidence="1">
    <location>
        <begin position="1"/>
        <end position="12"/>
    </location>
</feature>
<proteinExistence type="predicted"/>
<feature type="non-terminal residue" evidence="2">
    <location>
        <position position="1"/>
    </location>
</feature>
<dbReference type="OrthoDB" id="3237746at2759"/>
<feature type="region of interest" description="Disordered" evidence="1">
    <location>
        <begin position="1"/>
        <end position="20"/>
    </location>
</feature>
<keyword evidence="3" id="KW-1185">Reference proteome</keyword>
<dbReference type="AlphaFoldDB" id="A0A4S8KJV8"/>
<dbReference type="EMBL" id="ML181594">
    <property type="protein sequence ID" value="THU75739.1"/>
    <property type="molecule type" value="Genomic_DNA"/>
</dbReference>
<gene>
    <name evidence="2" type="ORF">K435DRAFT_814066</name>
</gene>
<dbReference type="Proteomes" id="UP000297245">
    <property type="component" value="Unassembled WGS sequence"/>
</dbReference>
<evidence type="ECO:0000313" key="2">
    <source>
        <dbReference type="EMBL" id="THU75739.1"/>
    </source>
</evidence>
<sequence>NAKSGIGTFQTPRESHERWSKISGIADRKWNQEQRPSPKTCVHLINSYRLETLEGTPINGLFSARRLREFVPRPSTKLFKDQKTFEELLSKEDGSDGDSGHMGKGTDEIDDVAEDLDEEGSREDIFDDVS</sequence>